<accession>A0A4R9API4</accession>
<keyword evidence="9" id="KW-0368">Histidine biosynthesis</keyword>
<comment type="caution">
    <text evidence="16">The sequence shown here is derived from an EMBL/GenBank/DDBJ whole genome shotgun (WGS) entry which is preliminary data.</text>
</comment>
<comment type="pathway">
    <text evidence="2">Amino-acid biosynthesis; L-histidine biosynthesis; L-histidine from 5-phospho-alpha-D-ribose 1-diphosphate: step 9/9.</text>
</comment>
<keyword evidence="6 14" id="KW-0862">Zinc</keyword>
<dbReference type="EMBL" id="SOHL01000029">
    <property type="protein sequence ID" value="TFD67290.1"/>
    <property type="molecule type" value="Genomic_DNA"/>
</dbReference>
<feature type="binding site" evidence="14">
    <location>
        <position position="261"/>
    </location>
    <ligand>
        <name>Zn(2+)</name>
        <dbReference type="ChEBI" id="CHEBI:29105"/>
    </ligand>
</feature>
<evidence type="ECO:0000256" key="8">
    <source>
        <dbReference type="ARBA" id="ARBA00023027"/>
    </source>
</evidence>
<evidence type="ECO:0000256" key="12">
    <source>
        <dbReference type="PIRSR" id="PIRSR000099-2"/>
    </source>
</evidence>
<dbReference type="PRINTS" id="PR00083">
    <property type="entry name" value="HOLDHDRGNASE"/>
</dbReference>
<dbReference type="PANTHER" id="PTHR21256:SF14">
    <property type="entry name" value="HISTIDINOL DEHYDROGENASE"/>
    <property type="match status" value="1"/>
</dbReference>
<dbReference type="GO" id="GO:0004399">
    <property type="term" value="F:histidinol dehydrogenase activity"/>
    <property type="evidence" value="ECO:0007669"/>
    <property type="project" value="InterPro"/>
</dbReference>
<dbReference type="NCBIfam" id="TIGR00069">
    <property type="entry name" value="hisD"/>
    <property type="match status" value="1"/>
</dbReference>
<evidence type="ECO:0000256" key="2">
    <source>
        <dbReference type="ARBA" id="ARBA00004940"/>
    </source>
</evidence>
<feature type="binding site" evidence="12">
    <location>
        <position position="132"/>
    </location>
    <ligand>
        <name>NAD(+)</name>
        <dbReference type="ChEBI" id="CHEBI:57540"/>
    </ligand>
</feature>
<dbReference type="Gene3D" id="3.40.50.1980">
    <property type="entry name" value="Nitrogenase molybdenum iron protein domain"/>
    <property type="match status" value="2"/>
</dbReference>
<dbReference type="GO" id="GO:0051287">
    <property type="term" value="F:NAD binding"/>
    <property type="evidence" value="ECO:0007669"/>
    <property type="project" value="InterPro"/>
</dbReference>
<dbReference type="FunFam" id="3.40.50.1980:FF:000001">
    <property type="entry name" value="Histidinol dehydrogenase"/>
    <property type="match status" value="1"/>
</dbReference>
<protein>
    <recommendedName>
        <fullName evidence="4">Histidinol dehydrogenase</fullName>
    </recommendedName>
</protein>
<feature type="binding site" evidence="13">
    <location>
        <position position="330"/>
    </location>
    <ligand>
        <name>substrate</name>
    </ligand>
</feature>
<feature type="active site" description="Proton acceptor" evidence="11">
    <location>
        <position position="330"/>
    </location>
</feature>
<feature type="binding site" evidence="14">
    <location>
        <position position="363"/>
    </location>
    <ligand>
        <name>Zn(2+)</name>
        <dbReference type="ChEBI" id="CHEBI:29105"/>
    </ligand>
</feature>
<evidence type="ECO:0000256" key="9">
    <source>
        <dbReference type="ARBA" id="ARBA00023102"/>
    </source>
</evidence>
<feature type="binding site" evidence="13">
    <location>
        <position position="423"/>
    </location>
    <ligand>
        <name>substrate</name>
    </ligand>
</feature>
<keyword evidence="17" id="KW-1185">Reference proteome</keyword>
<evidence type="ECO:0000256" key="6">
    <source>
        <dbReference type="ARBA" id="ARBA00022833"/>
    </source>
</evidence>
<keyword evidence="5 14" id="KW-0479">Metal-binding</keyword>
<evidence type="ECO:0000256" key="14">
    <source>
        <dbReference type="PIRSR" id="PIRSR000099-4"/>
    </source>
</evidence>
<feature type="binding site" evidence="13">
    <location>
        <position position="239"/>
    </location>
    <ligand>
        <name>substrate</name>
    </ligand>
</feature>
<dbReference type="GO" id="GO:0046872">
    <property type="term" value="F:metal ion binding"/>
    <property type="evidence" value="ECO:0007669"/>
    <property type="project" value="UniProtKB-KW"/>
</dbReference>
<feature type="binding site" evidence="13">
    <location>
        <position position="363"/>
    </location>
    <ligand>
        <name>substrate</name>
    </ligand>
</feature>
<evidence type="ECO:0000256" key="3">
    <source>
        <dbReference type="ARBA" id="ARBA00010178"/>
    </source>
</evidence>
<sequence length="448" mass="48530">MTVETATSSFVASQLLKAPAETSTNRGSTPDVRATVESVINDVRTRGDEAVREYSKKFDNYAPESFLLTAEQLSEIMARVPQQVIDDITFVQEQVRFMGQKQLESLTDFEIETMPGVLLGQKNVPIQAVGAYIPGGKYPLLASAHMTIITAKVAGVARVAACTPLIKGEIPDATVVAMHLAGADEIYLLGGIQAIAAMAVGTETIKPVNMLAGPGNAFVAEAKRQLFGEVGIDLFAGPTEVLIVADEHADAFIVAVDLLSQAEHGPDSPAVLITTSEKLAREVIEHIDTLLVDMPTRDYAAAAWQDWGAVHVVQNLDDAYTLADEYAYEHVQILTENPREALEKMNFYGALFLGEGTCVSYGDKVIGTNHVLPTRGAARYTGGLWVGKFLRTVTYQEVTNTESSAFFGELCGRAARVERFEGHARSGDVRAAKYRGTTLPWSTHTFEK</sequence>
<feature type="binding site" evidence="13">
    <location>
        <position position="261"/>
    </location>
    <ligand>
        <name>substrate</name>
    </ligand>
</feature>
<dbReference type="AlphaFoldDB" id="A0A4R9API4"/>
<evidence type="ECO:0000256" key="5">
    <source>
        <dbReference type="ARBA" id="ARBA00022723"/>
    </source>
</evidence>
<feature type="binding site" evidence="14">
    <location>
        <position position="423"/>
    </location>
    <ligand>
        <name>Zn(2+)</name>
        <dbReference type="ChEBI" id="CHEBI:29105"/>
    </ligand>
</feature>
<evidence type="ECO:0000256" key="11">
    <source>
        <dbReference type="PIRSR" id="PIRSR000099-1"/>
    </source>
</evidence>
<evidence type="ECO:0000256" key="4">
    <source>
        <dbReference type="ARBA" id="ARBA00016531"/>
    </source>
</evidence>
<feature type="binding site" evidence="13">
    <location>
        <position position="418"/>
    </location>
    <ligand>
        <name>substrate</name>
    </ligand>
</feature>
<dbReference type="InterPro" id="IPR016161">
    <property type="entry name" value="Ald_DH/histidinol_DH"/>
</dbReference>
<evidence type="ECO:0000313" key="16">
    <source>
        <dbReference type="EMBL" id="TFD67290.1"/>
    </source>
</evidence>
<feature type="active site" description="Proton acceptor" evidence="11">
    <location>
        <position position="329"/>
    </location>
</feature>
<feature type="binding site" evidence="12">
    <location>
        <position position="193"/>
    </location>
    <ligand>
        <name>NAD(+)</name>
        <dbReference type="ChEBI" id="CHEBI:57540"/>
    </ligand>
</feature>
<keyword evidence="8 12" id="KW-0520">NAD</keyword>
<dbReference type="PROSITE" id="PS00611">
    <property type="entry name" value="HISOL_DEHYDROGENASE"/>
    <property type="match status" value="1"/>
</dbReference>
<feature type="binding site" evidence="12">
    <location>
        <position position="216"/>
    </location>
    <ligand>
        <name>NAD(+)</name>
        <dbReference type="ChEBI" id="CHEBI:57540"/>
    </ligand>
</feature>
<comment type="function">
    <text evidence="1">Catalyzes the sequential NAD-dependent oxidations of L-histidinol to L-histidinaldehyde and then to L-histidine.</text>
</comment>
<evidence type="ECO:0000256" key="1">
    <source>
        <dbReference type="ARBA" id="ARBA00003850"/>
    </source>
</evidence>
<dbReference type="CDD" id="cd06572">
    <property type="entry name" value="Histidinol_dh"/>
    <property type="match status" value="1"/>
</dbReference>
<dbReference type="Proteomes" id="UP000297983">
    <property type="component" value="Unassembled WGS sequence"/>
</dbReference>
<name>A0A4R9API4_9MICO</name>
<evidence type="ECO:0000256" key="7">
    <source>
        <dbReference type="ARBA" id="ARBA00023002"/>
    </source>
</evidence>
<evidence type="ECO:0000256" key="13">
    <source>
        <dbReference type="PIRSR" id="PIRSR000099-3"/>
    </source>
</evidence>
<gene>
    <name evidence="16" type="primary">hisD</name>
    <name evidence="16" type="ORF">E3T50_15235</name>
</gene>
<dbReference type="InterPro" id="IPR012131">
    <property type="entry name" value="Hstdl_DH"/>
</dbReference>
<evidence type="ECO:0000256" key="15">
    <source>
        <dbReference type="RuleBase" id="RU004175"/>
    </source>
</evidence>
<dbReference type="RefSeq" id="WP_134553173.1">
    <property type="nucleotide sequence ID" value="NZ_SOHL01000029.1"/>
</dbReference>
<dbReference type="GO" id="GO:0000105">
    <property type="term" value="P:L-histidine biosynthetic process"/>
    <property type="evidence" value="ECO:0007669"/>
    <property type="project" value="UniProtKB-UniPathway"/>
</dbReference>
<dbReference type="InterPro" id="IPR022695">
    <property type="entry name" value="Histidinol_DH_monofunct"/>
</dbReference>
<keyword evidence="7 10" id="KW-0560">Oxidoreductase</keyword>
<dbReference type="GO" id="GO:0005829">
    <property type="term" value="C:cytosol"/>
    <property type="evidence" value="ECO:0007669"/>
    <property type="project" value="TreeGrafter"/>
</dbReference>
<keyword evidence="9" id="KW-0028">Amino-acid biosynthesis</keyword>
<dbReference type="Pfam" id="PF00815">
    <property type="entry name" value="Histidinol_dh"/>
    <property type="match status" value="1"/>
</dbReference>
<dbReference type="FunFam" id="3.40.50.1980:FF:000026">
    <property type="entry name" value="Histidinol dehydrogenase"/>
    <property type="match status" value="1"/>
</dbReference>
<dbReference type="PIRSF" id="PIRSF000099">
    <property type="entry name" value="Histidinol_dh"/>
    <property type="match status" value="1"/>
</dbReference>
<comment type="similarity">
    <text evidence="3 10 15">Belongs to the histidinol dehydrogenase family.</text>
</comment>
<organism evidence="16 17">
    <name type="scientific">Cryobacterium gelidum</name>
    <dbReference type="NCBI Taxonomy" id="1259164"/>
    <lineage>
        <taxon>Bacteria</taxon>
        <taxon>Bacillati</taxon>
        <taxon>Actinomycetota</taxon>
        <taxon>Actinomycetes</taxon>
        <taxon>Micrococcales</taxon>
        <taxon>Microbacteriaceae</taxon>
        <taxon>Cryobacterium</taxon>
    </lineage>
</organism>
<dbReference type="PANTHER" id="PTHR21256">
    <property type="entry name" value="HISTIDINOL DEHYDROGENASE HDH"/>
    <property type="match status" value="1"/>
</dbReference>
<dbReference type="Gene3D" id="1.20.5.1300">
    <property type="match status" value="1"/>
</dbReference>
<dbReference type="SUPFAM" id="SSF53720">
    <property type="entry name" value="ALDH-like"/>
    <property type="match status" value="1"/>
</dbReference>
<dbReference type="UniPathway" id="UPA00031">
    <property type="reaction ID" value="UER00014"/>
</dbReference>
<feature type="binding site" evidence="13">
    <location>
        <position position="264"/>
    </location>
    <ligand>
        <name>substrate</name>
    </ligand>
</feature>
<reference evidence="16 17" key="1">
    <citation type="submission" date="2019-03" db="EMBL/GenBank/DDBJ databases">
        <title>Genomics of glacier-inhabiting Cryobacterium strains.</title>
        <authorList>
            <person name="Liu Q."/>
            <person name="Xin Y.-H."/>
        </authorList>
    </citation>
    <scope>NUCLEOTIDE SEQUENCE [LARGE SCALE GENOMIC DNA]</scope>
    <source>
        <strain evidence="16 17">Hz16</strain>
    </source>
</reference>
<dbReference type="InterPro" id="IPR001692">
    <property type="entry name" value="Histidinol_DH_CS"/>
</dbReference>
<feature type="binding site" evidence="14">
    <location>
        <position position="264"/>
    </location>
    <ligand>
        <name>Zn(2+)</name>
        <dbReference type="ChEBI" id="CHEBI:29105"/>
    </ligand>
</feature>
<evidence type="ECO:0000256" key="10">
    <source>
        <dbReference type="PIRNR" id="PIRNR000099"/>
    </source>
</evidence>
<proteinExistence type="inferred from homology"/>
<comment type="cofactor">
    <cofactor evidence="14">
        <name>Zn(2+)</name>
        <dbReference type="ChEBI" id="CHEBI:29105"/>
    </cofactor>
    <text evidence="14">Binds 1 zinc ion per subunit.</text>
</comment>
<evidence type="ECO:0000313" key="17">
    <source>
        <dbReference type="Proteomes" id="UP000297983"/>
    </source>
</evidence>